<proteinExistence type="predicted"/>
<protein>
    <submittedName>
        <fullName evidence="1">Uncharacterized protein</fullName>
    </submittedName>
</protein>
<evidence type="ECO:0000313" key="2">
    <source>
        <dbReference type="Proteomes" id="UP001153365"/>
    </source>
</evidence>
<dbReference type="EMBL" id="CALTRL010000119">
    <property type="protein sequence ID" value="CAH7666523.1"/>
    <property type="molecule type" value="Genomic_DNA"/>
</dbReference>
<organism evidence="1 2">
    <name type="scientific">Phakopsora pachyrhizi</name>
    <name type="common">Asian soybean rust disease fungus</name>
    <dbReference type="NCBI Taxonomy" id="170000"/>
    <lineage>
        <taxon>Eukaryota</taxon>
        <taxon>Fungi</taxon>
        <taxon>Dikarya</taxon>
        <taxon>Basidiomycota</taxon>
        <taxon>Pucciniomycotina</taxon>
        <taxon>Pucciniomycetes</taxon>
        <taxon>Pucciniales</taxon>
        <taxon>Phakopsoraceae</taxon>
        <taxon>Phakopsora</taxon>
    </lineage>
</organism>
<comment type="caution">
    <text evidence="1">The sequence shown here is derived from an EMBL/GenBank/DDBJ whole genome shotgun (WGS) entry which is preliminary data.</text>
</comment>
<dbReference type="Proteomes" id="UP001153365">
    <property type="component" value="Unassembled WGS sequence"/>
</dbReference>
<keyword evidence="2" id="KW-1185">Reference proteome</keyword>
<dbReference type="AlphaFoldDB" id="A0AAV0AH84"/>
<evidence type="ECO:0000313" key="1">
    <source>
        <dbReference type="EMBL" id="CAH7666523.1"/>
    </source>
</evidence>
<accession>A0AAV0AH84</accession>
<gene>
    <name evidence="1" type="ORF">PPACK8108_LOCUS877</name>
</gene>
<sequence>MTVLAGEQVRKPTNKKQEVDGLVVSQEARTDRLDYDLSRWEPEEYEYLKKKKIAELLVDYDSTQQSLMTNRLMRRVPAGV</sequence>
<name>A0AAV0AH84_PHAPC</name>
<reference evidence="1" key="1">
    <citation type="submission" date="2022-06" db="EMBL/GenBank/DDBJ databases">
        <authorList>
            <consortium name="SYNGENTA / RWTH Aachen University"/>
        </authorList>
    </citation>
    <scope>NUCLEOTIDE SEQUENCE</scope>
</reference>